<dbReference type="Pfam" id="PF13560">
    <property type="entry name" value="HTH_31"/>
    <property type="match status" value="1"/>
</dbReference>
<dbReference type="Proteomes" id="UP000530412">
    <property type="component" value="Unassembled WGS sequence"/>
</dbReference>
<dbReference type="GO" id="GO:0003677">
    <property type="term" value="F:DNA binding"/>
    <property type="evidence" value="ECO:0007669"/>
    <property type="project" value="InterPro"/>
</dbReference>
<evidence type="ECO:0000313" key="2">
    <source>
        <dbReference type="Proteomes" id="UP000530412"/>
    </source>
</evidence>
<name>A0AA40SL45_9ACTN</name>
<evidence type="ECO:0000313" key="1">
    <source>
        <dbReference type="EMBL" id="MBA8948250.1"/>
    </source>
</evidence>
<protein>
    <submittedName>
        <fullName evidence="1">Transcriptional regulator with XRE-family HTH domain</fullName>
    </submittedName>
</protein>
<dbReference type="AlphaFoldDB" id="A0AA40SL45"/>
<gene>
    <name evidence="1" type="ORF">FHS33_006723</name>
</gene>
<dbReference type="CDD" id="cd00093">
    <property type="entry name" value="HTH_XRE"/>
    <property type="match status" value="1"/>
</dbReference>
<comment type="caution">
    <text evidence="1">The sequence shown here is derived from an EMBL/GenBank/DDBJ whole genome shotgun (WGS) entry which is preliminary data.</text>
</comment>
<reference evidence="1 2" key="1">
    <citation type="submission" date="2020-08" db="EMBL/GenBank/DDBJ databases">
        <title>Genomic Encyclopedia of Type Strains, Phase III (KMG-III): the genomes of soil and plant-associated and newly described type strains.</title>
        <authorList>
            <person name="Whitman W."/>
        </authorList>
    </citation>
    <scope>NUCLEOTIDE SEQUENCE [LARGE SCALE GENOMIC DNA]</scope>
    <source>
        <strain evidence="1 2">CECT 3271</strain>
    </source>
</reference>
<accession>A0AA40SL45</accession>
<organism evidence="1 2">
    <name type="scientific">Streptomyces calvus</name>
    <dbReference type="NCBI Taxonomy" id="67282"/>
    <lineage>
        <taxon>Bacteria</taxon>
        <taxon>Bacillati</taxon>
        <taxon>Actinomycetota</taxon>
        <taxon>Actinomycetes</taxon>
        <taxon>Kitasatosporales</taxon>
        <taxon>Streptomycetaceae</taxon>
        <taxon>Streptomyces</taxon>
    </lineage>
</organism>
<dbReference type="InterPro" id="IPR010982">
    <property type="entry name" value="Lambda_DNA-bd_dom_sf"/>
</dbReference>
<proteinExistence type="predicted"/>
<dbReference type="SUPFAM" id="SSF47413">
    <property type="entry name" value="lambda repressor-like DNA-binding domains"/>
    <property type="match status" value="1"/>
</dbReference>
<sequence>MGRPENSVDRTVPARAQLADFLRERRNAAGLTYSQMAKTVGIQPSAATFERAASGTIVPSLDTVQDFIVTTTTEKESFGPGPALAKGRELWLRARRATRAPYYVRKAPDPTLISDTAGFLKALRHQHVWIGYPTPGEMERMFGPGVLPRTTTRRIIDGEALPVDPQQAIAFLKACYVIDEAELGRWLAAAVRSFQDDPIRSRNIGQWVKAHKEITLQAKKKELAMVTSLREENSQKAA</sequence>
<dbReference type="EMBL" id="JACJIE010000031">
    <property type="protein sequence ID" value="MBA8948250.1"/>
    <property type="molecule type" value="Genomic_DNA"/>
</dbReference>
<dbReference type="RefSeq" id="WP_142197526.1">
    <property type="nucleotide sequence ID" value="NZ_BMSU01000032.1"/>
</dbReference>
<dbReference type="InterPro" id="IPR001387">
    <property type="entry name" value="Cro/C1-type_HTH"/>
</dbReference>